<evidence type="ECO:0000256" key="1">
    <source>
        <dbReference type="SAM" id="MobiDB-lite"/>
    </source>
</evidence>
<dbReference type="RefSeq" id="XP_001272629.1">
    <property type="nucleotide sequence ID" value="XM_001272628.1"/>
</dbReference>
<dbReference type="eggNOG" id="ENOG502RAXE">
    <property type="taxonomic scope" value="Eukaryota"/>
</dbReference>
<dbReference type="AlphaFoldDB" id="A1CEA4"/>
<keyword evidence="3" id="KW-1185">Reference proteome</keyword>
<dbReference type="VEuPathDB" id="FungiDB:ACLA_088940"/>
<accession>A1CEA4</accession>
<sequence>MSFLSGLLCGCFAPKTAPRSPSAPVQAMAETHPHSLTPNHFPYSNHHQESPGYTSGSDEDGYTTPVPLPRYTPRPLSSAQEKTLEAHMRDPPLSSARSSTSLRDEKDPRGLASNDADELTSDASSAISFPSSYGNTSTATRETPPPPYSPAPSRAMSISSLNPPPLPPPPPLVHLAQPRPVARRADSLVRDFGAHGRVSFEDQHSLRSRRLSWESR</sequence>
<evidence type="ECO:0000313" key="3">
    <source>
        <dbReference type="Proteomes" id="UP000006701"/>
    </source>
</evidence>
<name>A1CEA4_ASPCL</name>
<dbReference type="GeneID" id="4705196"/>
<dbReference type="KEGG" id="act:ACLA_088940"/>
<gene>
    <name evidence="2" type="ORF">ACLA_088940</name>
</gene>
<dbReference type="OrthoDB" id="4508018at2759"/>
<proteinExistence type="predicted"/>
<feature type="region of interest" description="Disordered" evidence="1">
    <location>
        <begin position="16"/>
        <end position="176"/>
    </location>
</feature>
<reference evidence="2 3" key="1">
    <citation type="journal article" date="2008" name="PLoS Genet.">
        <title>Genomic islands in the pathogenic filamentous fungus Aspergillus fumigatus.</title>
        <authorList>
            <person name="Fedorova N.D."/>
            <person name="Khaldi N."/>
            <person name="Joardar V.S."/>
            <person name="Maiti R."/>
            <person name="Amedeo P."/>
            <person name="Anderson M.J."/>
            <person name="Crabtree J."/>
            <person name="Silva J.C."/>
            <person name="Badger J.H."/>
            <person name="Albarraq A."/>
            <person name="Angiuoli S."/>
            <person name="Bussey H."/>
            <person name="Bowyer P."/>
            <person name="Cotty P.J."/>
            <person name="Dyer P.S."/>
            <person name="Egan A."/>
            <person name="Galens K."/>
            <person name="Fraser-Liggett C.M."/>
            <person name="Haas B.J."/>
            <person name="Inman J.M."/>
            <person name="Kent R."/>
            <person name="Lemieux S."/>
            <person name="Malavazi I."/>
            <person name="Orvis J."/>
            <person name="Roemer T."/>
            <person name="Ronning C.M."/>
            <person name="Sundaram J.P."/>
            <person name="Sutton G."/>
            <person name="Turner G."/>
            <person name="Venter J.C."/>
            <person name="White O.R."/>
            <person name="Whitty B.R."/>
            <person name="Youngman P."/>
            <person name="Wolfe K.H."/>
            <person name="Goldman G.H."/>
            <person name="Wortman J.R."/>
            <person name="Jiang B."/>
            <person name="Denning D.W."/>
            <person name="Nierman W.C."/>
        </authorList>
    </citation>
    <scope>NUCLEOTIDE SEQUENCE [LARGE SCALE GENOMIC DNA]</scope>
    <source>
        <strain evidence="3">ATCC 1007 / CBS 513.65 / DSM 816 / NCTC 3887 / NRRL 1</strain>
    </source>
</reference>
<evidence type="ECO:0000313" key="2">
    <source>
        <dbReference type="EMBL" id="EAW11203.1"/>
    </source>
</evidence>
<feature type="compositionally biased region" description="Pro residues" evidence="1">
    <location>
        <begin position="162"/>
        <end position="172"/>
    </location>
</feature>
<dbReference type="HOGENOM" id="CLU_108585_0_0_1"/>
<organism evidence="2 3">
    <name type="scientific">Aspergillus clavatus (strain ATCC 1007 / CBS 513.65 / DSM 816 / NCTC 3887 / NRRL 1 / QM 1276 / 107)</name>
    <dbReference type="NCBI Taxonomy" id="344612"/>
    <lineage>
        <taxon>Eukaryota</taxon>
        <taxon>Fungi</taxon>
        <taxon>Dikarya</taxon>
        <taxon>Ascomycota</taxon>
        <taxon>Pezizomycotina</taxon>
        <taxon>Eurotiomycetes</taxon>
        <taxon>Eurotiomycetidae</taxon>
        <taxon>Eurotiales</taxon>
        <taxon>Aspergillaceae</taxon>
        <taxon>Aspergillus</taxon>
        <taxon>Aspergillus subgen. Fumigati</taxon>
    </lineage>
</organism>
<dbReference type="EMBL" id="DS027052">
    <property type="protein sequence ID" value="EAW11203.1"/>
    <property type="molecule type" value="Genomic_DNA"/>
</dbReference>
<dbReference type="Proteomes" id="UP000006701">
    <property type="component" value="Unassembled WGS sequence"/>
</dbReference>
<feature type="compositionally biased region" description="Low complexity" evidence="1">
    <location>
        <begin position="121"/>
        <end position="132"/>
    </location>
</feature>
<protein>
    <submittedName>
        <fullName evidence="2">Uncharacterized protein</fullName>
    </submittedName>
</protein>
<dbReference type="OMA" id="RRECLPR"/>